<dbReference type="InterPro" id="IPR056681">
    <property type="entry name" value="DUF7779"/>
</dbReference>
<reference evidence="3 4" key="1">
    <citation type="submission" date="2020-08" db="EMBL/GenBank/DDBJ databases">
        <title>Sequencing the genomes of 1000 actinobacteria strains.</title>
        <authorList>
            <person name="Klenk H.-P."/>
        </authorList>
    </citation>
    <scope>NUCLEOTIDE SEQUENCE [LARGE SCALE GENOMIC DNA]</scope>
    <source>
        <strain evidence="3 4">DSM 45913</strain>
    </source>
</reference>
<evidence type="ECO:0008006" key="5">
    <source>
        <dbReference type="Google" id="ProtNLM"/>
    </source>
</evidence>
<dbReference type="Pfam" id="PF13424">
    <property type="entry name" value="TPR_12"/>
    <property type="match status" value="3"/>
</dbReference>
<dbReference type="InterPro" id="IPR002182">
    <property type="entry name" value="NB-ARC"/>
</dbReference>
<comment type="caution">
    <text evidence="3">The sequence shown here is derived from an EMBL/GenBank/DDBJ whole genome shotgun (WGS) entry which is preliminary data.</text>
</comment>
<feature type="domain" description="NB-ARC" evidence="1">
    <location>
        <begin position="33"/>
        <end position="144"/>
    </location>
</feature>
<dbReference type="EMBL" id="JACHJB010000001">
    <property type="protein sequence ID" value="MBB6344429.1"/>
    <property type="molecule type" value="Genomic_DNA"/>
</dbReference>
<dbReference type="Gene3D" id="1.25.40.10">
    <property type="entry name" value="Tetratricopeptide repeat domain"/>
    <property type="match status" value="2"/>
</dbReference>
<evidence type="ECO:0000259" key="1">
    <source>
        <dbReference type="Pfam" id="PF00931"/>
    </source>
</evidence>
<dbReference type="InterPro" id="IPR011990">
    <property type="entry name" value="TPR-like_helical_dom_sf"/>
</dbReference>
<dbReference type="SUPFAM" id="SSF52540">
    <property type="entry name" value="P-loop containing nucleoside triphosphate hydrolases"/>
    <property type="match status" value="1"/>
</dbReference>
<keyword evidence="4" id="KW-1185">Reference proteome</keyword>
<organism evidence="3 4">
    <name type="scientific">Nonomuraea muscovyensis</name>
    <dbReference type="NCBI Taxonomy" id="1124761"/>
    <lineage>
        <taxon>Bacteria</taxon>
        <taxon>Bacillati</taxon>
        <taxon>Actinomycetota</taxon>
        <taxon>Actinomycetes</taxon>
        <taxon>Streptosporangiales</taxon>
        <taxon>Streptosporangiaceae</taxon>
        <taxon>Nonomuraea</taxon>
    </lineage>
</organism>
<proteinExistence type="predicted"/>
<dbReference type="InterPro" id="IPR053137">
    <property type="entry name" value="NLR-like"/>
</dbReference>
<dbReference type="Gene3D" id="3.40.50.300">
    <property type="entry name" value="P-loop containing nucleotide triphosphate hydrolases"/>
    <property type="match status" value="1"/>
</dbReference>
<evidence type="ECO:0000259" key="2">
    <source>
        <dbReference type="Pfam" id="PF25000"/>
    </source>
</evidence>
<dbReference type="Pfam" id="PF25000">
    <property type="entry name" value="DUF7779"/>
    <property type="match status" value="1"/>
</dbReference>
<dbReference type="InterPro" id="IPR027417">
    <property type="entry name" value="P-loop_NTPase"/>
</dbReference>
<dbReference type="Pfam" id="PF00931">
    <property type="entry name" value="NB-ARC"/>
    <property type="match status" value="1"/>
</dbReference>
<dbReference type="PANTHER" id="PTHR46082">
    <property type="entry name" value="ATP/GTP-BINDING PROTEIN-RELATED"/>
    <property type="match status" value="1"/>
</dbReference>
<dbReference type="SUPFAM" id="SSF48452">
    <property type="entry name" value="TPR-like"/>
    <property type="match status" value="2"/>
</dbReference>
<accession>A0A7X0C0J0</accession>
<name>A0A7X0C0J0_9ACTN</name>
<dbReference type="NCBIfam" id="NF040586">
    <property type="entry name" value="FxSxx_TPR"/>
    <property type="match status" value="1"/>
</dbReference>
<dbReference type="PANTHER" id="PTHR46082:SF6">
    <property type="entry name" value="AAA+ ATPASE DOMAIN-CONTAINING PROTEIN-RELATED"/>
    <property type="match status" value="1"/>
</dbReference>
<dbReference type="RefSeq" id="WP_246501946.1">
    <property type="nucleotide sequence ID" value="NZ_JACHJB010000001.1"/>
</dbReference>
<dbReference type="Proteomes" id="UP000583800">
    <property type="component" value="Unassembled WGS sequence"/>
</dbReference>
<dbReference type="GO" id="GO:0043531">
    <property type="term" value="F:ADP binding"/>
    <property type="evidence" value="ECO:0007669"/>
    <property type="project" value="InterPro"/>
</dbReference>
<feature type="domain" description="DUF7779" evidence="2">
    <location>
        <begin position="242"/>
        <end position="331"/>
    </location>
</feature>
<protein>
    <recommendedName>
        <fullName evidence="5">Tetratricopeptide repeat protein</fullName>
    </recommendedName>
</protein>
<gene>
    <name evidence="3" type="ORF">FHU36_000938</name>
</gene>
<sequence length="818" mass="90900">MRNTNFTGREELLAQLRRSMGGAVTAVVPLPQALHGLGGVGKTQLAVEYAWRYRSEYDVVWWITADQRVLVPPALAALAPHLGVAHADTVGTEESAEAVREALQRGDPYNRWLLVFDNADQPESITGYIPANGHVLITSRNTRWDTAAETVSVDVFARTESVGFLRKRVPGLGADEAYLLAEALGDLPLALEQAGALMAQTAMSVGEYLDALEKSTRELLGANKSTEYPLSMTAAWRLSVTQLERRSPEAVDILRYCAFFGPEPIPRDMFRQGKFPLSSRLTQLLGKPIKVTKAIGELNRFALARIDSETRTIQVHRLVQALVRDDLPPDKQAETRHEVHGLLANGAPRDPNDAATWRTWADLVAHLRPALVSDCDDPGVRQFAVKVMRYLYRRGDYRTAREIAEELLTKWTGKAGPIDPDVLIVRRHLGNVLWQLGQYDRSYTLNRETLAMMREHLGPEHEETLGVINNFGANLRARGEFAAARKTDLESRKLHEKVFGVTDQRTLRVINNLALDYALVSEFEAAFREYEYAYLEQSTGAGSASAWDILNTMNGLARVARLRGDFADACDLGADAYDYGRTELRIDHPLTLMAAKDLSIAKRMSGDVREALELAEFTYAKLKAQFGMAHPDTLAAAVNLANAQRKSGDLQSAFELTRDAVPRYSEIYGEHHPYTLGCRSNLALVYRLRGHPAEACKINEEIGSIMRARPGPEHNYLLAYAVNLASDHAALGDHTAARDIGVTTLEALRDRFDEGHYITFCAKANLVLDLRAVGEQEEADRLLADMRERLDMDNPSGDHREAILAGGRVDMDFDPPPL</sequence>
<dbReference type="AlphaFoldDB" id="A0A7X0C0J0"/>
<evidence type="ECO:0000313" key="4">
    <source>
        <dbReference type="Proteomes" id="UP000583800"/>
    </source>
</evidence>
<evidence type="ECO:0000313" key="3">
    <source>
        <dbReference type="EMBL" id="MBB6344429.1"/>
    </source>
</evidence>